<dbReference type="InterPro" id="IPR039697">
    <property type="entry name" value="Alcohol_dehydrogenase_Fe"/>
</dbReference>
<evidence type="ECO:0000256" key="1">
    <source>
        <dbReference type="ARBA" id="ARBA00023002"/>
    </source>
</evidence>
<evidence type="ECO:0000259" key="2">
    <source>
        <dbReference type="Pfam" id="PF00465"/>
    </source>
</evidence>
<dbReference type="GO" id="GO:0046872">
    <property type="term" value="F:metal ion binding"/>
    <property type="evidence" value="ECO:0007669"/>
    <property type="project" value="InterPro"/>
</dbReference>
<proteinExistence type="predicted"/>
<protein>
    <recommendedName>
        <fullName evidence="2">Alcohol dehydrogenase iron-type/glycerol dehydrogenase GldA domain-containing protein</fullName>
    </recommendedName>
</protein>
<dbReference type="Gene3D" id="3.40.50.1970">
    <property type="match status" value="1"/>
</dbReference>
<dbReference type="PANTHER" id="PTHR11496:SF83">
    <property type="entry name" value="HYDROXYACID-OXOACID TRANSHYDROGENASE, MITOCHONDRIAL"/>
    <property type="match status" value="1"/>
</dbReference>
<dbReference type="GO" id="GO:0004022">
    <property type="term" value="F:alcohol dehydrogenase (NAD+) activity"/>
    <property type="evidence" value="ECO:0007669"/>
    <property type="project" value="TreeGrafter"/>
</dbReference>
<sequence>MTDTDFAFEMAAANLRYGPGVTREIGMDLRDADARRVLVVTDPRLADLPPVQTVRESLEAEGIEYDVYDRVRVEPNDKSLRDAIDFAGRTRWKEAAIGLWPPCEYFSQNRRCRRPCLVQCFSIV</sequence>
<dbReference type="PANTHER" id="PTHR11496">
    <property type="entry name" value="ALCOHOL DEHYDROGENASE"/>
    <property type="match status" value="1"/>
</dbReference>
<dbReference type="AlphaFoldDB" id="A0A0F9CBR1"/>
<feature type="domain" description="Alcohol dehydrogenase iron-type/glycerol dehydrogenase GldA" evidence="2">
    <location>
        <begin position="14"/>
        <end position="89"/>
    </location>
</feature>
<dbReference type="GO" id="GO:0005739">
    <property type="term" value="C:mitochondrion"/>
    <property type="evidence" value="ECO:0007669"/>
    <property type="project" value="TreeGrafter"/>
</dbReference>
<reference evidence="3" key="1">
    <citation type="journal article" date="2015" name="Nature">
        <title>Complex archaea that bridge the gap between prokaryotes and eukaryotes.</title>
        <authorList>
            <person name="Spang A."/>
            <person name="Saw J.H."/>
            <person name="Jorgensen S.L."/>
            <person name="Zaremba-Niedzwiedzka K."/>
            <person name="Martijn J."/>
            <person name="Lind A.E."/>
            <person name="van Eijk R."/>
            <person name="Schleper C."/>
            <person name="Guy L."/>
            <person name="Ettema T.J."/>
        </authorList>
    </citation>
    <scope>NUCLEOTIDE SEQUENCE</scope>
</reference>
<name>A0A0F9CBR1_9ZZZZ</name>
<accession>A0A0F9CBR1</accession>
<dbReference type="SUPFAM" id="SSF56796">
    <property type="entry name" value="Dehydroquinate synthase-like"/>
    <property type="match status" value="1"/>
</dbReference>
<dbReference type="EMBL" id="LAZR01036832">
    <property type="protein sequence ID" value="KKL23817.1"/>
    <property type="molecule type" value="Genomic_DNA"/>
</dbReference>
<comment type="caution">
    <text evidence="3">The sequence shown here is derived from an EMBL/GenBank/DDBJ whole genome shotgun (WGS) entry which is preliminary data.</text>
</comment>
<evidence type="ECO:0000313" key="3">
    <source>
        <dbReference type="EMBL" id="KKL23817.1"/>
    </source>
</evidence>
<organism evidence="3">
    <name type="scientific">marine sediment metagenome</name>
    <dbReference type="NCBI Taxonomy" id="412755"/>
    <lineage>
        <taxon>unclassified sequences</taxon>
        <taxon>metagenomes</taxon>
        <taxon>ecological metagenomes</taxon>
    </lineage>
</organism>
<dbReference type="InterPro" id="IPR001670">
    <property type="entry name" value="ADH_Fe/GldA"/>
</dbReference>
<dbReference type="Pfam" id="PF00465">
    <property type="entry name" value="Fe-ADH"/>
    <property type="match status" value="1"/>
</dbReference>
<gene>
    <name evidence="3" type="ORF">LCGC14_2421600</name>
</gene>
<keyword evidence="1" id="KW-0560">Oxidoreductase</keyword>